<comment type="caution">
    <text evidence="2">The sequence shown here is derived from an EMBL/GenBank/DDBJ whole genome shotgun (WGS) entry which is preliminary data.</text>
</comment>
<dbReference type="AlphaFoldDB" id="A0A0F9WH54"/>
<sequence length="116" mass="14476">MTFNEGCWFYMLFCFVILTIMYCEWFVDSFDKWRRLRKLRSLRKWYSHFEEWATVGELRMILWERTEHVYAGYTQDHIGFVCSLWAGSKYIEVRSWDLQDAMRKVARLAYHHLRRR</sequence>
<evidence type="ECO:0000256" key="1">
    <source>
        <dbReference type="SAM" id="Phobius"/>
    </source>
</evidence>
<keyword evidence="1" id="KW-1133">Transmembrane helix</keyword>
<organism evidence="2">
    <name type="scientific">marine sediment metagenome</name>
    <dbReference type="NCBI Taxonomy" id="412755"/>
    <lineage>
        <taxon>unclassified sequences</taxon>
        <taxon>metagenomes</taxon>
        <taxon>ecological metagenomes</taxon>
    </lineage>
</organism>
<feature type="transmembrane region" description="Helical" evidence="1">
    <location>
        <begin position="6"/>
        <end position="27"/>
    </location>
</feature>
<evidence type="ECO:0000313" key="2">
    <source>
        <dbReference type="EMBL" id="KKN77733.1"/>
    </source>
</evidence>
<protein>
    <submittedName>
        <fullName evidence="2">Uncharacterized protein</fullName>
    </submittedName>
</protein>
<keyword evidence="1" id="KW-0472">Membrane</keyword>
<gene>
    <name evidence="2" type="ORF">LCGC14_0357070</name>
</gene>
<keyword evidence="1" id="KW-0812">Transmembrane</keyword>
<dbReference type="EMBL" id="LAZR01000274">
    <property type="protein sequence ID" value="KKN77733.1"/>
    <property type="molecule type" value="Genomic_DNA"/>
</dbReference>
<accession>A0A0F9WH54</accession>
<proteinExistence type="predicted"/>
<reference evidence="2" key="1">
    <citation type="journal article" date="2015" name="Nature">
        <title>Complex archaea that bridge the gap between prokaryotes and eukaryotes.</title>
        <authorList>
            <person name="Spang A."/>
            <person name="Saw J.H."/>
            <person name="Jorgensen S.L."/>
            <person name="Zaremba-Niedzwiedzka K."/>
            <person name="Martijn J."/>
            <person name="Lind A.E."/>
            <person name="van Eijk R."/>
            <person name="Schleper C."/>
            <person name="Guy L."/>
            <person name="Ettema T.J."/>
        </authorList>
    </citation>
    <scope>NUCLEOTIDE SEQUENCE</scope>
</reference>
<name>A0A0F9WH54_9ZZZZ</name>